<dbReference type="PROSITE" id="PS51746">
    <property type="entry name" value="PPM_2"/>
    <property type="match status" value="1"/>
</dbReference>
<dbReference type="Proteomes" id="UP000241890">
    <property type="component" value="Unassembled WGS sequence"/>
</dbReference>
<dbReference type="GO" id="GO:0004722">
    <property type="term" value="F:protein serine/threonine phosphatase activity"/>
    <property type="evidence" value="ECO:0007669"/>
    <property type="project" value="InterPro"/>
</dbReference>
<dbReference type="EMBL" id="BEYU01000128">
    <property type="protein sequence ID" value="GBG32703.1"/>
    <property type="molecule type" value="Genomic_DNA"/>
</dbReference>
<dbReference type="Gene3D" id="3.60.40.10">
    <property type="entry name" value="PPM-type phosphatase domain"/>
    <property type="match status" value="1"/>
</dbReference>
<evidence type="ECO:0000313" key="4">
    <source>
        <dbReference type="Proteomes" id="UP000241890"/>
    </source>
</evidence>
<dbReference type="InterPro" id="IPR015655">
    <property type="entry name" value="PP2C"/>
</dbReference>
<dbReference type="OrthoDB" id="10264738at2759"/>
<feature type="region of interest" description="Disordered" evidence="1">
    <location>
        <begin position="129"/>
        <end position="153"/>
    </location>
</feature>
<feature type="region of interest" description="Disordered" evidence="1">
    <location>
        <begin position="434"/>
        <end position="495"/>
    </location>
</feature>
<gene>
    <name evidence="3" type="ORF">FCC1311_089282</name>
</gene>
<evidence type="ECO:0000256" key="1">
    <source>
        <dbReference type="SAM" id="MobiDB-lite"/>
    </source>
</evidence>
<dbReference type="InterPro" id="IPR001932">
    <property type="entry name" value="PPM-type_phosphatase-like_dom"/>
</dbReference>
<keyword evidence="4" id="KW-1185">Reference proteome</keyword>
<name>A0A2R5GVL9_9STRA</name>
<accession>A0A2R5GVL9</accession>
<sequence length="495" mass="52054">MPVSSLYAANDPNPDPPPLVEEIREFQAHCCMRMTLWHAQLQRRMQGPPELKKTVNQEKAAEYEVTATASFESQGFRPYMEDRVVNSTIGDGRAGLFAVLDGHGLEGEGHLVAECAAASLARVVNKHMTGPSASTPTSVSSSGMTTNGSSSRTVTAANSGVQVVDSASSASGGAGVAPNATNSTSSAKSNGSAGCPGLLGDRASSCKALVDKETIYKERLDRAISEIDMHIRRVLPSYADDNGSTLSAALVEPELITFANVGDSRGVLVNADYSLEFVTLDHKPTVPAEEIRVQLAGGFISDMRVNGDLAVSRTIGDVSYKPVTAPRRHCAISNEPDVTCIRREPKHRCIILASDGIWDALSSADVVAHLKRFQILEGVQNAGKDAKSFPERVDLCFAAIVKEASCSRLSSDNLSMMIILLGDKVVGPAATASAAPAASSPSSASSSSSSSVAKQDTTPAKAAEEGSATKDEAETTEAKEAGDVKDERNLEIELT</sequence>
<reference evidence="3 4" key="1">
    <citation type="submission" date="2017-12" db="EMBL/GenBank/DDBJ databases">
        <title>Sequencing, de novo assembly and annotation of complete genome of a new Thraustochytrid species, strain FCC1311.</title>
        <authorList>
            <person name="Sedici K."/>
            <person name="Godart F."/>
            <person name="Aiese Cigliano R."/>
            <person name="Sanseverino W."/>
            <person name="Barakat M."/>
            <person name="Ortet P."/>
            <person name="Marechal E."/>
            <person name="Cagnac O."/>
            <person name="Amato A."/>
        </authorList>
    </citation>
    <scope>NUCLEOTIDE SEQUENCE [LARGE SCALE GENOMIC DNA]</scope>
</reference>
<dbReference type="Pfam" id="PF00481">
    <property type="entry name" value="PP2C"/>
    <property type="match status" value="1"/>
</dbReference>
<dbReference type="InParanoid" id="A0A2R5GVL9"/>
<dbReference type="SMART" id="SM00332">
    <property type="entry name" value="PP2Cc"/>
    <property type="match status" value="1"/>
</dbReference>
<feature type="domain" description="PPM-type phosphatase" evidence="2">
    <location>
        <begin position="67"/>
        <end position="421"/>
    </location>
</feature>
<dbReference type="PANTHER" id="PTHR47992">
    <property type="entry name" value="PROTEIN PHOSPHATASE"/>
    <property type="match status" value="1"/>
</dbReference>
<evidence type="ECO:0000259" key="2">
    <source>
        <dbReference type="PROSITE" id="PS51746"/>
    </source>
</evidence>
<comment type="caution">
    <text evidence="3">The sequence shown here is derived from an EMBL/GenBank/DDBJ whole genome shotgun (WGS) entry which is preliminary data.</text>
</comment>
<dbReference type="AlphaFoldDB" id="A0A2R5GVL9"/>
<feature type="compositionally biased region" description="Basic and acidic residues" evidence="1">
    <location>
        <begin position="462"/>
        <end position="495"/>
    </location>
</feature>
<dbReference type="InterPro" id="IPR036457">
    <property type="entry name" value="PPM-type-like_dom_sf"/>
</dbReference>
<protein>
    <submittedName>
        <fullName evidence="3">Protein phosphatase, putative</fullName>
    </submittedName>
</protein>
<dbReference type="CDD" id="cd00143">
    <property type="entry name" value="PP2Cc"/>
    <property type="match status" value="1"/>
</dbReference>
<organism evidence="3 4">
    <name type="scientific">Hondaea fermentalgiana</name>
    <dbReference type="NCBI Taxonomy" id="2315210"/>
    <lineage>
        <taxon>Eukaryota</taxon>
        <taxon>Sar</taxon>
        <taxon>Stramenopiles</taxon>
        <taxon>Bigyra</taxon>
        <taxon>Labyrinthulomycetes</taxon>
        <taxon>Thraustochytrida</taxon>
        <taxon>Thraustochytriidae</taxon>
        <taxon>Hondaea</taxon>
    </lineage>
</organism>
<evidence type="ECO:0000313" key="3">
    <source>
        <dbReference type="EMBL" id="GBG32703.1"/>
    </source>
</evidence>
<proteinExistence type="predicted"/>
<feature type="region of interest" description="Disordered" evidence="1">
    <location>
        <begin position="167"/>
        <end position="193"/>
    </location>
</feature>
<feature type="compositionally biased region" description="Low complexity" evidence="1">
    <location>
        <begin position="434"/>
        <end position="451"/>
    </location>
</feature>
<dbReference type="SUPFAM" id="SSF81606">
    <property type="entry name" value="PP2C-like"/>
    <property type="match status" value="1"/>
</dbReference>